<gene>
    <name evidence="4" type="ORF">CLV30_118105</name>
</gene>
<comment type="caution">
    <text evidence="4">The sequence shown here is derived from an EMBL/GenBank/DDBJ whole genome shotgun (WGS) entry which is preliminary data.</text>
</comment>
<feature type="transmembrane region" description="Helical" evidence="2">
    <location>
        <begin position="60"/>
        <end position="82"/>
    </location>
</feature>
<keyword evidence="2" id="KW-0472">Membrane</keyword>
<sequence>MSAPGPRPNAGEPNGGGADAGAAVWQRLDVRLIWVDVAQSLLSLVPAAVALVVFRVEPSWGTLGPVAVIGVVGTVGAVADMLRWTFTRYRVTPDRVERRTGVVVRRHRSVRRDRIRSVDATAKLRHRVAGLRIVNIGAGQQSSAGESAFVLDAVRRPEAERLRGALLRTRLGDAPAAPSGATGESVAATETSTAVRPDGAGGVPVEVFARLKPSWVVYNVFNAWAYLMALGLTWGGYWTASMFGLDAAGFVGGLADWDAIGVAWTVVIAVLVVGAVGVVGLAANFFVENWNFELARVPGDDGTLLRTRKGLFTTREVNRDDNRMRGLQISEPVLWRWMGMADTNVVTTGLNLWSLYEPTAILPRGPITVARRVAGRVLGVDPSPLEAPLTRHPRAALRRRLWWATSTAAAVTGVLAWLWLTGVVPAWTLWAGAGLWPLGLLGALVAYRALGHTVAGSYLVVRSGLMSRSTVALRRSAVSTIAIRESWLQRRLGLKTVTAMTSAGWGAYRAGDVAAEDAVAFAADAAPGLLEPFLDRPDPVPGPRRQQAASSP</sequence>
<keyword evidence="2" id="KW-0812">Transmembrane</keyword>
<dbReference type="RefSeq" id="WP_106539080.1">
    <property type="nucleotide sequence ID" value="NZ_PYGE01000018.1"/>
</dbReference>
<dbReference type="PIRSF" id="PIRSF026631">
    <property type="entry name" value="UCP026631"/>
    <property type="match status" value="1"/>
</dbReference>
<feature type="domain" description="YdbS-like PH" evidence="3">
    <location>
        <begin position="447"/>
        <end position="517"/>
    </location>
</feature>
<feature type="transmembrane region" description="Helical" evidence="2">
    <location>
        <begin position="32"/>
        <end position="54"/>
    </location>
</feature>
<evidence type="ECO:0000256" key="1">
    <source>
        <dbReference type="SAM" id="MobiDB-lite"/>
    </source>
</evidence>
<evidence type="ECO:0000313" key="4">
    <source>
        <dbReference type="EMBL" id="PSK99201.1"/>
    </source>
</evidence>
<dbReference type="InterPro" id="IPR014529">
    <property type="entry name" value="UCP026631"/>
</dbReference>
<dbReference type="OrthoDB" id="4121259at2"/>
<evidence type="ECO:0000256" key="2">
    <source>
        <dbReference type="SAM" id="Phobius"/>
    </source>
</evidence>
<dbReference type="PANTHER" id="PTHR34473:SF2">
    <property type="entry name" value="UPF0699 TRANSMEMBRANE PROTEIN YDBT"/>
    <property type="match status" value="1"/>
</dbReference>
<dbReference type="EMBL" id="PYGE01000018">
    <property type="protein sequence ID" value="PSK99201.1"/>
    <property type="molecule type" value="Genomic_DNA"/>
</dbReference>
<dbReference type="InterPro" id="IPR005182">
    <property type="entry name" value="YdbS-like_PH"/>
</dbReference>
<proteinExistence type="predicted"/>
<name>A0A2P8DPT0_9ACTN</name>
<protein>
    <submittedName>
        <fullName evidence="4">Putative membrane protein</fullName>
    </submittedName>
</protein>
<feature type="transmembrane region" description="Helical" evidence="2">
    <location>
        <begin position="260"/>
        <end position="287"/>
    </location>
</feature>
<evidence type="ECO:0000259" key="3">
    <source>
        <dbReference type="Pfam" id="PF03703"/>
    </source>
</evidence>
<reference evidence="4 5" key="1">
    <citation type="submission" date="2018-03" db="EMBL/GenBank/DDBJ databases">
        <title>Genomic Encyclopedia of Archaeal and Bacterial Type Strains, Phase II (KMG-II): from individual species to whole genera.</title>
        <authorList>
            <person name="Goeker M."/>
        </authorList>
    </citation>
    <scope>NUCLEOTIDE SEQUENCE [LARGE SCALE GENOMIC DNA]</scope>
    <source>
        <strain evidence="4 5">DSM 45211</strain>
    </source>
</reference>
<feature type="region of interest" description="Disordered" evidence="1">
    <location>
        <begin position="530"/>
        <end position="552"/>
    </location>
</feature>
<evidence type="ECO:0000313" key="5">
    <source>
        <dbReference type="Proteomes" id="UP000243528"/>
    </source>
</evidence>
<feature type="domain" description="YdbS-like PH" evidence="3">
    <location>
        <begin position="84"/>
        <end position="164"/>
    </location>
</feature>
<dbReference type="AlphaFoldDB" id="A0A2P8DPT0"/>
<dbReference type="Proteomes" id="UP000243528">
    <property type="component" value="Unassembled WGS sequence"/>
</dbReference>
<feature type="region of interest" description="Disordered" evidence="1">
    <location>
        <begin position="173"/>
        <end position="197"/>
    </location>
</feature>
<feature type="transmembrane region" description="Helical" evidence="2">
    <location>
        <begin position="216"/>
        <end position="240"/>
    </location>
</feature>
<keyword evidence="2" id="KW-1133">Transmembrane helix</keyword>
<dbReference type="Pfam" id="PF03703">
    <property type="entry name" value="bPH_2"/>
    <property type="match status" value="2"/>
</dbReference>
<dbReference type="PANTHER" id="PTHR34473">
    <property type="entry name" value="UPF0699 TRANSMEMBRANE PROTEIN YDBS"/>
    <property type="match status" value="1"/>
</dbReference>
<accession>A0A2P8DPT0</accession>
<feature type="transmembrane region" description="Helical" evidence="2">
    <location>
        <begin position="401"/>
        <end position="420"/>
    </location>
</feature>
<keyword evidence="5" id="KW-1185">Reference proteome</keyword>
<organism evidence="4 5">
    <name type="scientific">Haloactinopolyspora alba</name>
    <dbReference type="NCBI Taxonomy" id="648780"/>
    <lineage>
        <taxon>Bacteria</taxon>
        <taxon>Bacillati</taxon>
        <taxon>Actinomycetota</taxon>
        <taxon>Actinomycetes</taxon>
        <taxon>Jiangellales</taxon>
        <taxon>Jiangellaceae</taxon>
        <taxon>Haloactinopolyspora</taxon>
    </lineage>
</organism>